<feature type="compositionally biased region" description="Pro residues" evidence="1">
    <location>
        <begin position="169"/>
        <end position="178"/>
    </location>
</feature>
<dbReference type="AlphaFoldDB" id="A0A1G9DT12"/>
<protein>
    <submittedName>
        <fullName evidence="3">Uncharacterized protein</fullName>
    </submittedName>
</protein>
<evidence type="ECO:0000313" key="4">
    <source>
        <dbReference type="Proteomes" id="UP000198662"/>
    </source>
</evidence>
<feature type="compositionally biased region" description="Pro residues" evidence="1">
    <location>
        <begin position="103"/>
        <end position="141"/>
    </location>
</feature>
<dbReference type="OrthoDB" id="5198160at2"/>
<evidence type="ECO:0000256" key="1">
    <source>
        <dbReference type="SAM" id="MobiDB-lite"/>
    </source>
</evidence>
<dbReference type="Proteomes" id="UP000198662">
    <property type="component" value="Unassembled WGS sequence"/>
</dbReference>
<feature type="region of interest" description="Disordered" evidence="1">
    <location>
        <begin position="1"/>
        <end position="180"/>
    </location>
</feature>
<dbReference type="RefSeq" id="WP_091043928.1">
    <property type="nucleotide sequence ID" value="NZ_FNGF01000001.1"/>
</dbReference>
<organism evidence="3 4">
    <name type="scientific">Glycomyces sambucus</name>
    <dbReference type="NCBI Taxonomy" id="380244"/>
    <lineage>
        <taxon>Bacteria</taxon>
        <taxon>Bacillati</taxon>
        <taxon>Actinomycetota</taxon>
        <taxon>Actinomycetes</taxon>
        <taxon>Glycomycetales</taxon>
        <taxon>Glycomycetaceae</taxon>
        <taxon>Glycomyces</taxon>
    </lineage>
</organism>
<gene>
    <name evidence="3" type="ORF">SAMN05216298_1077</name>
</gene>
<keyword evidence="2" id="KW-0472">Membrane</keyword>
<sequence length="305" mass="30944">MTLPNPDAPRDADPQATETPTAAPDPAPATTGAAEAPAATAAETSPVETPVVEASPVETPAAEAAPAETAAPQSEAPALAASAESPAAAQLPPVIDNTVQPAMTPPPSAPGPQYAPPVAAPQYAPAPPMPSGPAPSAPGPMPVLSHPTGPVPTQSMPTGPVPIQSMPTGPIPGPPAPRKPSKAGTVVLAIALVVVGLVAGTFAYLYTQAADESEARAAEIEDLRASEEALTTENGELVNDLAGLQLDADDFAACQTAFDAYNSLEYEGDINADAESFEELFTDEYIAYQNELGELYQEVVIRCSP</sequence>
<dbReference type="STRING" id="380244.SAMN05216298_1077"/>
<proteinExistence type="predicted"/>
<dbReference type="EMBL" id="FNGF01000001">
    <property type="protein sequence ID" value="SDK67013.1"/>
    <property type="molecule type" value="Genomic_DNA"/>
</dbReference>
<evidence type="ECO:0000313" key="3">
    <source>
        <dbReference type="EMBL" id="SDK67013.1"/>
    </source>
</evidence>
<accession>A0A1G9DT12</accession>
<feature type="transmembrane region" description="Helical" evidence="2">
    <location>
        <begin position="186"/>
        <end position="206"/>
    </location>
</feature>
<feature type="compositionally biased region" description="Low complexity" evidence="1">
    <location>
        <begin position="14"/>
        <end position="93"/>
    </location>
</feature>
<keyword evidence="2" id="KW-0812">Transmembrane</keyword>
<name>A0A1G9DT12_9ACTN</name>
<reference evidence="4" key="1">
    <citation type="submission" date="2016-10" db="EMBL/GenBank/DDBJ databases">
        <authorList>
            <person name="Varghese N."/>
            <person name="Submissions S."/>
        </authorList>
    </citation>
    <scope>NUCLEOTIDE SEQUENCE [LARGE SCALE GENOMIC DNA]</scope>
    <source>
        <strain evidence="4">CGMCC 4.3147</strain>
    </source>
</reference>
<evidence type="ECO:0000256" key="2">
    <source>
        <dbReference type="SAM" id="Phobius"/>
    </source>
</evidence>
<keyword evidence="2" id="KW-1133">Transmembrane helix</keyword>
<keyword evidence="4" id="KW-1185">Reference proteome</keyword>